<dbReference type="InterPro" id="IPR027417">
    <property type="entry name" value="P-loop_NTPase"/>
</dbReference>
<evidence type="ECO:0000313" key="4">
    <source>
        <dbReference type="Proteomes" id="UP000663838"/>
    </source>
</evidence>
<organism evidence="3 4">
    <name type="scientific">Rotaria socialis</name>
    <dbReference type="NCBI Taxonomy" id="392032"/>
    <lineage>
        <taxon>Eukaryota</taxon>
        <taxon>Metazoa</taxon>
        <taxon>Spiralia</taxon>
        <taxon>Gnathifera</taxon>
        <taxon>Rotifera</taxon>
        <taxon>Eurotatoria</taxon>
        <taxon>Bdelloidea</taxon>
        <taxon>Philodinida</taxon>
        <taxon>Philodinidae</taxon>
        <taxon>Rotaria</taxon>
    </lineage>
</organism>
<dbReference type="PANTHER" id="PTHR46580:SF4">
    <property type="entry name" value="ATP_GTP-BINDING PROTEIN"/>
    <property type="match status" value="1"/>
</dbReference>
<dbReference type="Pfam" id="PF13517">
    <property type="entry name" value="FG-GAP_3"/>
    <property type="match status" value="2"/>
</dbReference>
<dbReference type="Gene3D" id="3.40.50.300">
    <property type="entry name" value="P-loop containing nucleotide triphosphate hydrolases"/>
    <property type="match status" value="1"/>
</dbReference>
<dbReference type="Pfam" id="PF01926">
    <property type="entry name" value="MMR_HSR1"/>
    <property type="match status" value="1"/>
</dbReference>
<dbReference type="SUPFAM" id="SSF69318">
    <property type="entry name" value="Integrin alpha N-terminal domain"/>
    <property type="match status" value="1"/>
</dbReference>
<dbReference type="EMBL" id="CAJOBS010000201">
    <property type="protein sequence ID" value="CAF4522211.1"/>
    <property type="molecule type" value="Genomic_DNA"/>
</dbReference>
<keyword evidence="1" id="KW-0732">Signal</keyword>
<dbReference type="CDD" id="cd00882">
    <property type="entry name" value="Ras_like_GTPase"/>
    <property type="match status" value="1"/>
</dbReference>
<dbReference type="AlphaFoldDB" id="A0A820WSU2"/>
<evidence type="ECO:0000313" key="3">
    <source>
        <dbReference type="EMBL" id="CAF4522211.1"/>
    </source>
</evidence>
<dbReference type="GO" id="GO:0005525">
    <property type="term" value="F:GTP binding"/>
    <property type="evidence" value="ECO:0007669"/>
    <property type="project" value="InterPro"/>
</dbReference>
<protein>
    <recommendedName>
        <fullName evidence="2">G domain-containing protein</fullName>
    </recommendedName>
</protein>
<proteinExistence type="predicted"/>
<comment type="caution">
    <text evidence="3">The sequence shown here is derived from an EMBL/GenBank/DDBJ whole genome shotgun (WGS) entry which is preliminary data.</text>
</comment>
<dbReference type="InterPro" id="IPR013517">
    <property type="entry name" value="FG-GAP"/>
</dbReference>
<evidence type="ECO:0000259" key="2">
    <source>
        <dbReference type="Pfam" id="PF01926"/>
    </source>
</evidence>
<reference evidence="3" key="1">
    <citation type="submission" date="2021-02" db="EMBL/GenBank/DDBJ databases">
        <authorList>
            <person name="Nowell W R."/>
        </authorList>
    </citation>
    <scope>NUCLEOTIDE SEQUENCE</scope>
</reference>
<gene>
    <name evidence="3" type="ORF">TOA249_LOCUS5092</name>
</gene>
<dbReference type="InterPro" id="IPR006073">
    <property type="entry name" value="GTP-bd"/>
</dbReference>
<dbReference type="Gene3D" id="2.30.30.100">
    <property type="match status" value="3"/>
</dbReference>
<dbReference type="Gene3D" id="2.130.10.130">
    <property type="entry name" value="Integrin alpha, N-terminal"/>
    <property type="match status" value="1"/>
</dbReference>
<dbReference type="InterPro" id="IPR028994">
    <property type="entry name" value="Integrin_alpha_N"/>
</dbReference>
<name>A0A820WSU2_9BILA</name>
<dbReference type="PANTHER" id="PTHR46580">
    <property type="entry name" value="SENSOR KINASE-RELATED"/>
    <property type="match status" value="1"/>
</dbReference>
<accession>A0A820WSU2</accession>
<dbReference type="Proteomes" id="UP000663838">
    <property type="component" value="Unassembled WGS sequence"/>
</dbReference>
<dbReference type="SUPFAM" id="SSF52540">
    <property type="entry name" value="P-loop containing nucleoside triphosphate hydrolases"/>
    <property type="match status" value="1"/>
</dbReference>
<sequence length="822" mass="91295">MDILLGLGNGAFDSGNLYSLGSSRPVSAAVADLNNDRCLDIIVANYDTSSIHILLGYGFHPDSIVIGDFNKDNILDVAIADSENNNIPVLHGSSNGTLTTRETHSTGANSTPMVLAEGDFNNDQYVAKAFANQTTYFTGAYAFSISVAVGDFDEDSVLDISVANRDNNNVGVFIGHGDGTFAPLTIYSTGDSFEPEMFIVRDLNNGNRPNIIISSQPFLSTKSYSTDNDSHPQSIIIADLNDNSRMDIIVANYGKDNISILLGYGNETFMEQITHATGRGSKSKPRSIAFGYFNNDTLLDIVVANAGTNNVGILLGYGNGMFSNITLYSTDDSRPMASQTIEVRFKRTGESINVPISPESTVQYIIKYACEHSIRKAEIDYENYYLILLNNQEMLDNDNMLKETKALTMEYPVLQLCMKTVIREQIMDLARRNLSKNQDERTTKLQTPIVTTKPRDIAINDDRPSTSSSPADALNELVIDQLKIKFGTGSTPASVARSTDLNLNISSSDAVSPPFVQLTQEDVNWRTLATVSSDSAQNSSLSEKLANTYQHVTSKIFEVGTAVTRDSVLHRDISNAYKEINIVLCGSARVGKSTLVNAICQQKLANTSAGLDSCTSMMSRYVLRGEIEINSEAVSYQYNFWDTPGFESWTKDKIRKRLEGILKEPKSDILCMIYCASPGSFANLQQLRWLLDECMKKQIFCALVCTNKWAGQKPQRDAVMEDFQNLLEHYHQRTREENGVVYFGNMGLCTAVNSQKFVDEDSGKEFEQSGINELIFGIMESLDDEKVIQWCTVVFNNKSFWAHLFKLPKQLKTFWKRLIDKT</sequence>
<evidence type="ECO:0000256" key="1">
    <source>
        <dbReference type="ARBA" id="ARBA00022729"/>
    </source>
</evidence>
<feature type="domain" description="G" evidence="2">
    <location>
        <begin position="582"/>
        <end position="698"/>
    </location>
</feature>